<dbReference type="GO" id="GO:0004831">
    <property type="term" value="F:tyrosine-tRNA ligase activity"/>
    <property type="evidence" value="ECO:0007669"/>
    <property type="project" value="UniProtKB-EC"/>
</dbReference>
<evidence type="ECO:0000256" key="9">
    <source>
        <dbReference type="ARBA" id="ARBA00048248"/>
    </source>
</evidence>
<keyword evidence="7 10" id="KW-0030">Aminoacyl-tRNA synthetase</keyword>
<dbReference type="GO" id="GO:0005524">
    <property type="term" value="F:ATP binding"/>
    <property type="evidence" value="ECO:0007669"/>
    <property type="project" value="UniProtKB-KW"/>
</dbReference>
<evidence type="ECO:0000256" key="2">
    <source>
        <dbReference type="ARBA" id="ARBA00022598"/>
    </source>
</evidence>
<evidence type="ECO:0000256" key="4">
    <source>
        <dbReference type="ARBA" id="ARBA00022840"/>
    </source>
</evidence>
<dbReference type="AlphaFoldDB" id="A0A1I7TDZ5"/>
<evidence type="ECO:0000256" key="10">
    <source>
        <dbReference type="RuleBase" id="RU361234"/>
    </source>
</evidence>
<dbReference type="Gene3D" id="1.10.240.10">
    <property type="entry name" value="Tyrosyl-Transfer RNA Synthetase"/>
    <property type="match status" value="1"/>
</dbReference>
<dbReference type="PANTHER" id="PTHR11766">
    <property type="entry name" value="TYROSYL-TRNA SYNTHETASE"/>
    <property type="match status" value="1"/>
</dbReference>
<dbReference type="GO" id="GO:0003723">
    <property type="term" value="F:RNA binding"/>
    <property type="evidence" value="ECO:0007669"/>
    <property type="project" value="UniProtKB-KW"/>
</dbReference>
<proteinExistence type="inferred from homology"/>
<dbReference type="GO" id="GO:0006437">
    <property type="term" value="P:tyrosyl-tRNA aminoacylation"/>
    <property type="evidence" value="ECO:0007669"/>
    <property type="project" value="InterPro"/>
</dbReference>
<dbReference type="InterPro" id="IPR001412">
    <property type="entry name" value="aa-tRNA-synth_I_CS"/>
</dbReference>
<evidence type="ECO:0000256" key="6">
    <source>
        <dbReference type="ARBA" id="ARBA00022917"/>
    </source>
</evidence>
<evidence type="ECO:0000256" key="5">
    <source>
        <dbReference type="ARBA" id="ARBA00022884"/>
    </source>
</evidence>
<keyword evidence="11" id="KW-1185">Reference proteome</keyword>
<evidence type="ECO:0000256" key="8">
    <source>
        <dbReference type="ARBA" id="ARBA00033323"/>
    </source>
</evidence>
<dbReference type="STRING" id="1561998.A0A1I7TDZ5"/>
<evidence type="ECO:0000256" key="1">
    <source>
        <dbReference type="ARBA" id="ARBA00013160"/>
    </source>
</evidence>
<evidence type="ECO:0000256" key="3">
    <source>
        <dbReference type="ARBA" id="ARBA00022741"/>
    </source>
</evidence>
<keyword evidence="4 10" id="KW-0067">ATP-binding</keyword>
<dbReference type="PANTHER" id="PTHR11766:SF0">
    <property type="entry name" value="TYROSINE--TRNA LIGASE, MITOCHONDRIAL"/>
    <property type="match status" value="1"/>
</dbReference>
<evidence type="ECO:0000256" key="7">
    <source>
        <dbReference type="ARBA" id="ARBA00023146"/>
    </source>
</evidence>
<keyword evidence="3 10" id="KW-0547">Nucleotide-binding</keyword>
<accession>A0A1I7TDZ5</accession>
<comment type="similarity">
    <text evidence="10">Belongs to the class-I aminoacyl-tRNA synthetase family.</text>
</comment>
<dbReference type="SUPFAM" id="SSF52374">
    <property type="entry name" value="Nucleotidylyl transferase"/>
    <property type="match status" value="1"/>
</dbReference>
<dbReference type="InterPro" id="IPR002305">
    <property type="entry name" value="aa-tRNA-synth_Ic"/>
</dbReference>
<keyword evidence="5" id="KW-0694">RNA-binding</keyword>
<dbReference type="InterPro" id="IPR024088">
    <property type="entry name" value="Tyr-tRNA-ligase_bac-type"/>
</dbReference>
<dbReference type="Gene3D" id="3.40.50.620">
    <property type="entry name" value="HUPs"/>
    <property type="match status" value="1"/>
</dbReference>
<dbReference type="FunFam" id="3.40.50.620:FF:000287">
    <property type="entry name" value="Tyrosine--tRNA ligase"/>
    <property type="match status" value="1"/>
</dbReference>
<keyword evidence="2 10" id="KW-0436">Ligase</keyword>
<keyword evidence="6 10" id="KW-0648">Protein biosynthesis</keyword>
<dbReference type="GO" id="GO:0005829">
    <property type="term" value="C:cytosol"/>
    <property type="evidence" value="ECO:0007669"/>
    <property type="project" value="TreeGrafter"/>
</dbReference>
<name>A0A1I7TDZ5_9PELO</name>
<sequence>MILSKRINDVALKTVCKPRAISFVDYIKDLDKRKPLQHSYPADLVAKHHDQLNQLPPYVYAGFDPTAKSLHIGNLLILINLIRSQQFGLHPIALIGEFTASIGDPSGKKTERDLLATEVIAQNARNIHEQITRIFFNVSNNNPATIVNNNEWLGKVSLRDFLRECKSMQIGKMLRMKTIKNRLEDGISYTEFSYQTMQAYDWYTLSEKFGCRFQLGGYDQLGHLDFGAHYIKKRAYDQNRQFAAGVCFPILTDSAGNKLGKSEGGGALWLDSQMTSPFHFYQYFAQLHDDKAEELFYCSAYETLTI</sequence>
<dbReference type="NCBIfam" id="TIGR00234">
    <property type="entry name" value="tyrS"/>
    <property type="match status" value="1"/>
</dbReference>
<dbReference type="InterPro" id="IPR014729">
    <property type="entry name" value="Rossmann-like_a/b/a_fold"/>
</dbReference>
<comment type="catalytic activity">
    <reaction evidence="9 10">
        <text>tRNA(Tyr) + L-tyrosine + ATP = L-tyrosyl-tRNA(Tyr) + AMP + diphosphate + H(+)</text>
        <dbReference type="Rhea" id="RHEA:10220"/>
        <dbReference type="Rhea" id="RHEA-COMP:9706"/>
        <dbReference type="Rhea" id="RHEA-COMP:9707"/>
        <dbReference type="ChEBI" id="CHEBI:15378"/>
        <dbReference type="ChEBI" id="CHEBI:30616"/>
        <dbReference type="ChEBI" id="CHEBI:33019"/>
        <dbReference type="ChEBI" id="CHEBI:58315"/>
        <dbReference type="ChEBI" id="CHEBI:78442"/>
        <dbReference type="ChEBI" id="CHEBI:78536"/>
        <dbReference type="ChEBI" id="CHEBI:456215"/>
        <dbReference type="EC" id="6.1.1.1"/>
    </reaction>
</comment>
<protein>
    <recommendedName>
        <fullName evidence="1 10">Tyrosine--tRNA ligase</fullName>
        <ecNumber evidence="1 10">6.1.1.1</ecNumber>
    </recommendedName>
    <alternativeName>
        <fullName evidence="8 10">Tyrosyl-tRNA synthetase</fullName>
    </alternativeName>
</protein>
<reference evidence="12" key="1">
    <citation type="submission" date="2016-11" db="UniProtKB">
        <authorList>
            <consortium name="WormBaseParasite"/>
        </authorList>
    </citation>
    <scope>IDENTIFICATION</scope>
</reference>
<dbReference type="CDD" id="cd00805">
    <property type="entry name" value="TyrRS_core"/>
    <property type="match status" value="1"/>
</dbReference>
<dbReference type="EC" id="6.1.1.1" evidence="1 10"/>
<evidence type="ECO:0000313" key="12">
    <source>
        <dbReference type="WBParaSite" id="Csp11.Scaffold589.g4997.t1"/>
    </source>
</evidence>
<dbReference type="PRINTS" id="PR01040">
    <property type="entry name" value="TRNASYNTHTYR"/>
</dbReference>
<dbReference type="Proteomes" id="UP000095282">
    <property type="component" value="Unplaced"/>
</dbReference>
<dbReference type="Pfam" id="PF00579">
    <property type="entry name" value="tRNA-synt_1b"/>
    <property type="match status" value="1"/>
</dbReference>
<dbReference type="PROSITE" id="PS00178">
    <property type="entry name" value="AA_TRNA_LIGASE_I"/>
    <property type="match status" value="1"/>
</dbReference>
<dbReference type="GO" id="GO:0005739">
    <property type="term" value="C:mitochondrion"/>
    <property type="evidence" value="ECO:0007669"/>
    <property type="project" value="TreeGrafter"/>
</dbReference>
<organism evidence="11 12">
    <name type="scientific">Caenorhabditis tropicalis</name>
    <dbReference type="NCBI Taxonomy" id="1561998"/>
    <lineage>
        <taxon>Eukaryota</taxon>
        <taxon>Metazoa</taxon>
        <taxon>Ecdysozoa</taxon>
        <taxon>Nematoda</taxon>
        <taxon>Chromadorea</taxon>
        <taxon>Rhabditida</taxon>
        <taxon>Rhabditina</taxon>
        <taxon>Rhabditomorpha</taxon>
        <taxon>Rhabditoidea</taxon>
        <taxon>Rhabditidae</taxon>
        <taxon>Peloderinae</taxon>
        <taxon>Caenorhabditis</taxon>
    </lineage>
</organism>
<dbReference type="eggNOG" id="KOG2623">
    <property type="taxonomic scope" value="Eukaryota"/>
</dbReference>
<evidence type="ECO:0000313" key="11">
    <source>
        <dbReference type="Proteomes" id="UP000095282"/>
    </source>
</evidence>
<dbReference type="WBParaSite" id="Csp11.Scaffold589.g4997.t1">
    <property type="protein sequence ID" value="Csp11.Scaffold589.g4997.t1"/>
    <property type="gene ID" value="Csp11.Scaffold589.g4997"/>
</dbReference>
<dbReference type="InterPro" id="IPR002307">
    <property type="entry name" value="Tyr-tRNA-ligase"/>
</dbReference>